<dbReference type="InterPro" id="IPR019965">
    <property type="entry name" value="PPOX_F420-dep_Rv2061_put"/>
</dbReference>
<evidence type="ECO:0000259" key="2">
    <source>
        <dbReference type="Pfam" id="PF01243"/>
    </source>
</evidence>
<dbReference type="SUPFAM" id="SSF50475">
    <property type="entry name" value="FMN-binding split barrel"/>
    <property type="match status" value="1"/>
</dbReference>
<dbReference type="EMBL" id="VFRA01000001">
    <property type="protein sequence ID" value="TQO19232.1"/>
    <property type="molecule type" value="Genomic_DNA"/>
</dbReference>
<dbReference type="InterPro" id="IPR052019">
    <property type="entry name" value="F420H2_bilvrd_red/Heme_oxyg"/>
</dbReference>
<dbReference type="GO" id="GO:0070967">
    <property type="term" value="F:coenzyme F420 binding"/>
    <property type="evidence" value="ECO:0007669"/>
    <property type="project" value="TreeGrafter"/>
</dbReference>
<dbReference type="PANTHER" id="PTHR35176:SF11">
    <property type="entry name" value="PYRIDOXAMINE 5'-PHOSPHATE OXIDASE FAMILY PROTEIN"/>
    <property type="match status" value="1"/>
</dbReference>
<evidence type="ECO:0000313" key="3">
    <source>
        <dbReference type="EMBL" id="TQO19232.1"/>
    </source>
</evidence>
<evidence type="ECO:0000256" key="1">
    <source>
        <dbReference type="ARBA" id="ARBA00023002"/>
    </source>
</evidence>
<organism evidence="3 4">
    <name type="scientific">Rhodoglobus vestalii</name>
    <dbReference type="NCBI Taxonomy" id="193384"/>
    <lineage>
        <taxon>Bacteria</taxon>
        <taxon>Bacillati</taxon>
        <taxon>Actinomycetota</taxon>
        <taxon>Actinomycetes</taxon>
        <taxon>Micrococcales</taxon>
        <taxon>Microbacteriaceae</taxon>
        <taxon>Rhodoglobus</taxon>
    </lineage>
</organism>
<dbReference type="GO" id="GO:0005829">
    <property type="term" value="C:cytosol"/>
    <property type="evidence" value="ECO:0007669"/>
    <property type="project" value="TreeGrafter"/>
</dbReference>
<gene>
    <name evidence="3" type="ORF">FB472_0772</name>
</gene>
<dbReference type="NCBIfam" id="TIGR03666">
    <property type="entry name" value="Rv2061_F420"/>
    <property type="match status" value="1"/>
</dbReference>
<proteinExistence type="predicted"/>
<dbReference type="Pfam" id="PF01243">
    <property type="entry name" value="PNPOx_N"/>
    <property type="match status" value="1"/>
</dbReference>
<evidence type="ECO:0000313" key="4">
    <source>
        <dbReference type="Proteomes" id="UP000316560"/>
    </source>
</evidence>
<keyword evidence="4" id="KW-1185">Reference proteome</keyword>
<reference evidence="3 4" key="1">
    <citation type="submission" date="2019-06" db="EMBL/GenBank/DDBJ databases">
        <title>Sequencing the genomes of 1000 actinobacteria strains.</title>
        <authorList>
            <person name="Klenk H.-P."/>
        </authorList>
    </citation>
    <scope>NUCLEOTIDE SEQUENCE [LARGE SCALE GENOMIC DNA]</scope>
    <source>
        <strain evidence="3 4">DSM 21947</strain>
    </source>
</reference>
<dbReference type="AlphaFoldDB" id="A0A8H2K743"/>
<sequence>MPHELSALSSEPYVSLITFRKSGESVPTPVWVVADGDRLLVTTAPTSGKVKRIRRTDRVELIACDMRGNFADGAVPVTATAAVRTDDETLTAMDAALKKKYGAKYLAIRLAQKVRGSAAQSVAVELRA</sequence>
<protein>
    <recommendedName>
        <fullName evidence="2">Pyridoxamine 5'-phosphate oxidase N-terminal domain-containing protein</fullName>
    </recommendedName>
</protein>
<dbReference type="GO" id="GO:0016627">
    <property type="term" value="F:oxidoreductase activity, acting on the CH-CH group of donors"/>
    <property type="evidence" value="ECO:0007669"/>
    <property type="project" value="TreeGrafter"/>
</dbReference>
<dbReference type="Gene3D" id="2.30.110.10">
    <property type="entry name" value="Electron Transport, Fmn-binding Protein, Chain A"/>
    <property type="match status" value="1"/>
</dbReference>
<name>A0A8H2K743_9MICO</name>
<feature type="domain" description="Pyridoxamine 5'-phosphate oxidase N-terminal" evidence="2">
    <location>
        <begin position="7"/>
        <end position="115"/>
    </location>
</feature>
<dbReference type="InterPro" id="IPR011576">
    <property type="entry name" value="Pyridox_Oxase_N"/>
</dbReference>
<comment type="caution">
    <text evidence="3">The sequence shown here is derived from an EMBL/GenBank/DDBJ whole genome shotgun (WGS) entry which is preliminary data.</text>
</comment>
<accession>A0A8H2K743</accession>
<dbReference type="InterPro" id="IPR012349">
    <property type="entry name" value="Split_barrel_FMN-bd"/>
</dbReference>
<dbReference type="Proteomes" id="UP000316560">
    <property type="component" value="Unassembled WGS sequence"/>
</dbReference>
<dbReference type="PANTHER" id="PTHR35176">
    <property type="entry name" value="HEME OXYGENASE HI_0854-RELATED"/>
    <property type="match status" value="1"/>
</dbReference>
<keyword evidence="1" id="KW-0560">Oxidoreductase</keyword>